<keyword evidence="12" id="KW-1185">Reference proteome</keyword>
<dbReference type="AlphaFoldDB" id="A0A225MDG8"/>
<dbReference type="InterPro" id="IPR009094">
    <property type="entry name" value="DiS-bond_isomerase_DsbC/G_N_sf"/>
</dbReference>
<proteinExistence type="inferred from homology"/>
<dbReference type="Proteomes" id="UP000214603">
    <property type="component" value="Unassembled WGS sequence"/>
</dbReference>
<feature type="domain" description="Disulphide bond isomerase DsbC/G N-terminal" evidence="9">
    <location>
        <begin position="107"/>
        <end position="169"/>
    </location>
</feature>
<keyword evidence="3 7" id="KW-0732">Signal</keyword>
<evidence type="ECO:0000256" key="6">
    <source>
        <dbReference type="ARBA" id="ARBA00023284"/>
    </source>
</evidence>
<dbReference type="EMBL" id="NJIH01000007">
    <property type="protein sequence ID" value="OWT59306.1"/>
    <property type="molecule type" value="Genomic_DNA"/>
</dbReference>
<dbReference type="SUPFAM" id="SSF54423">
    <property type="entry name" value="DsbC/DsbG N-terminal domain-like"/>
    <property type="match status" value="1"/>
</dbReference>
<feature type="compositionally biased region" description="Low complexity" evidence="8">
    <location>
        <begin position="51"/>
        <end position="80"/>
    </location>
</feature>
<dbReference type="InterPro" id="IPR012336">
    <property type="entry name" value="Thioredoxin-like_fold"/>
</dbReference>
<comment type="function">
    <text evidence="7">Required for disulfide bond formation in some periplasmic proteins. Acts by transferring its disulfide bond to other proteins and is reduced in the process.</text>
</comment>
<dbReference type="Gene3D" id="3.40.30.10">
    <property type="entry name" value="Glutaredoxin"/>
    <property type="match status" value="1"/>
</dbReference>
<feature type="region of interest" description="Disordered" evidence="8">
    <location>
        <begin position="51"/>
        <end position="107"/>
    </location>
</feature>
<evidence type="ECO:0000256" key="2">
    <source>
        <dbReference type="ARBA" id="ARBA00009813"/>
    </source>
</evidence>
<dbReference type="PANTHER" id="PTHR35272">
    <property type="entry name" value="THIOL:DISULFIDE INTERCHANGE PROTEIN DSBC-RELATED"/>
    <property type="match status" value="1"/>
</dbReference>
<evidence type="ECO:0000256" key="7">
    <source>
        <dbReference type="RuleBase" id="RU364038"/>
    </source>
</evidence>
<evidence type="ECO:0000313" key="11">
    <source>
        <dbReference type="EMBL" id="OWT59306.1"/>
    </source>
</evidence>
<reference evidence="12" key="1">
    <citation type="submission" date="2017-06" db="EMBL/GenBank/DDBJ databases">
        <title>Herbaspirillum phytohormonus sp. nov., isolated from the root nodule of Robinia pseudoacacia in lead-zinc mine.</title>
        <authorList>
            <person name="Fan M."/>
            <person name="Lin Y."/>
        </authorList>
    </citation>
    <scope>NUCLEOTIDE SEQUENCE [LARGE SCALE GENOMIC DNA]</scope>
    <source>
        <strain evidence="12">SC-089</strain>
    </source>
</reference>
<gene>
    <name evidence="11" type="ORF">CEY11_13660</name>
</gene>
<dbReference type="Gene3D" id="3.10.450.70">
    <property type="entry name" value="Disulphide bond isomerase, DsbC/G, N-terminal"/>
    <property type="match status" value="1"/>
</dbReference>
<evidence type="ECO:0000256" key="8">
    <source>
        <dbReference type="SAM" id="MobiDB-lite"/>
    </source>
</evidence>
<protein>
    <recommendedName>
        <fullName evidence="7">Thiol:disulfide interchange protein</fullName>
    </recommendedName>
</protein>
<sequence>MAGLAAWSCAGLILAGQACAQEAAASAQDAAASLQGAAASAPAASVAAAAGAAAEPGSAAQPAPSAQVSSSDQASSSAQAEPGRLAMSSPPSDGNAESMPGSQGQGQLDAIKKRFEQRYPEIQATAVAATPFPGLYEVQIGANLVYTDAKVDYLLQGSLIDAQSRTDLTSARLAKLSEVAFDTLPLNLAVKQVRGNGARKMAVFEDPNCGFCKRLHHTLESVDNVTVYTFLFPILTPDSVVKARDVWCAKDPAAVWKSWMVDGKKPPSAQCDTPVEQVLALGRKLMVQGTPAIIFSDGTRVSGALPLRELQQKLASLK</sequence>
<dbReference type="InterPro" id="IPR033954">
    <property type="entry name" value="DiS-bond_Isoase_DsbC/G"/>
</dbReference>
<dbReference type="Pfam" id="PF10411">
    <property type="entry name" value="DsbC_N"/>
    <property type="match status" value="1"/>
</dbReference>
<comment type="caution">
    <text evidence="11">The sequence shown here is derived from an EMBL/GenBank/DDBJ whole genome shotgun (WGS) entry which is preliminary data.</text>
</comment>
<comment type="subcellular location">
    <subcellularLocation>
        <location evidence="1 7">Periplasm</location>
    </subcellularLocation>
</comment>
<evidence type="ECO:0000256" key="5">
    <source>
        <dbReference type="ARBA" id="ARBA00023157"/>
    </source>
</evidence>
<dbReference type="CDD" id="cd03020">
    <property type="entry name" value="DsbA_DsbC_DsbG"/>
    <property type="match status" value="1"/>
</dbReference>
<keyword evidence="4 7" id="KW-0574">Periplasm</keyword>
<keyword evidence="5" id="KW-1015">Disulfide bond</keyword>
<evidence type="ECO:0000259" key="10">
    <source>
        <dbReference type="Pfam" id="PF13098"/>
    </source>
</evidence>
<comment type="similarity">
    <text evidence="2 7">Belongs to the thioredoxin family. DsbC subfamily.</text>
</comment>
<keyword evidence="6 7" id="KW-0676">Redox-active center</keyword>
<evidence type="ECO:0000256" key="1">
    <source>
        <dbReference type="ARBA" id="ARBA00004418"/>
    </source>
</evidence>
<organism evidence="11 12">
    <name type="scientific">Candidimonas nitroreducens</name>
    <dbReference type="NCBI Taxonomy" id="683354"/>
    <lineage>
        <taxon>Bacteria</taxon>
        <taxon>Pseudomonadati</taxon>
        <taxon>Pseudomonadota</taxon>
        <taxon>Betaproteobacteria</taxon>
        <taxon>Burkholderiales</taxon>
        <taxon>Alcaligenaceae</taxon>
        <taxon>Candidimonas</taxon>
    </lineage>
</organism>
<dbReference type="PANTHER" id="PTHR35272:SF3">
    <property type="entry name" value="THIOL:DISULFIDE INTERCHANGE PROTEIN DSBC"/>
    <property type="match status" value="1"/>
</dbReference>
<evidence type="ECO:0000313" key="12">
    <source>
        <dbReference type="Proteomes" id="UP000214603"/>
    </source>
</evidence>
<evidence type="ECO:0000256" key="3">
    <source>
        <dbReference type="ARBA" id="ARBA00022729"/>
    </source>
</evidence>
<evidence type="ECO:0000259" key="9">
    <source>
        <dbReference type="Pfam" id="PF10411"/>
    </source>
</evidence>
<dbReference type="OrthoDB" id="12976at2"/>
<feature type="chain" id="PRO_5011825460" description="Thiol:disulfide interchange protein" evidence="7">
    <location>
        <begin position="21"/>
        <end position="318"/>
    </location>
</feature>
<dbReference type="InterPro" id="IPR036249">
    <property type="entry name" value="Thioredoxin-like_sf"/>
</dbReference>
<name>A0A225MDG8_9BURK</name>
<dbReference type="GO" id="GO:0042597">
    <property type="term" value="C:periplasmic space"/>
    <property type="evidence" value="ECO:0007669"/>
    <property type="project" value="UniProtKB-SubCell"/>
</dbReference>
<dbReference type="InterPro" id="IPR051470">
    <property type="entry name" value="Thiol:disulfide_interchange"/>
</dbReference>
<dbReference type="Pfam" id="PF13098">
    <property type="entry name" value="Thioredoxin_2"/>
    <property type="match status" value="1"/>
</dbReference>
<feature type="domain" description="Thioredoxin-like fold" evidence="10">
    <location>
        <begin position="194"/>
        <end position="314"/>
    </location>
</feature>
<dbReference type="SUPFAM" id="SSF52833">
    <property type="entry name" value="Thioredoxin-like"/>
    <property type="match status" value="1"/>
</dbReference>
<feature type="signal peptide" evidence="7">
    <location>
        <begin position="1"/>
        <end position="20"/>
    </location>
</feature>
<evidence type="ECO:0000256" key="4">
    <source>
        <dbReference type="ARBA" id="ARBA00022764"/>
    </source>
</evidence>
<dbReference type="InterPro" id="IPR018950">
    <property type="entry name" value="DiS-bond_isomerase_DsbC/G_N"/>
</dbReference>
<accession>A0A225MDG8</accession>